<dbReference type="PANTHER" id="PTHR38011">
    <property type="entry name" value="DIHYDROFOLATE REDUCTASE FAMILY PROTEIN (AFU_ORTHOLOGUE AFUA_8G06820)"/>
    <property type="match status" value="1"/>
</dbReference>
<dbReference type="RefSeq" id="WP_237877338.1">
    <property type="nucleotide sequence ID" value="NZ_JAKLTR010000035.1"/>
</dbReference>
<evidence type="ECO:0000259" key="1">
    <source>
        <dbReference type="Pfam" id="PF01872"/>
    </source>
</evidence>
<name>A0ABS9L0K4_9BACT</name>
<dbReference type="InterPro" id="IPR050765">
    <property type="entry name" value="Riboflavin_Biosynth_HTPR"/>
</dbReference>
<sequence>MRKLIFEEFISLDGLAADENGSTSFFESATLNKHSDEEQLKWLDTIDTILLGANTYEMFVQFWPTDQSKGELVADKLNTLPKLVFSKRLKEAPWGNYEPAQLVDTDAAETVRKLKLENGKDMVLWGSISLAQSLMKADLIDEYRIRIVPVVLGKGRPLFENSDVMDFQLDEVKKYESGLLLLKYRRKASVGQ</sequence>
<reference evidence="2" key="1">
    <citation type="submission" date="2022-01" db="EMBL/GenBank/DDBJ databases">
        <authorList>
            <person name="Jo J.-H."/>
            <person name="Im W.-T."/>
        </authorList>
    </citation>
    <scope>NUCLEOTIDE SEQUENCE</scope>
    <source>
        <strain evidence="2">NA20</strain>
    </source>
</reference>
<organism evidence="2 3">
    <name type="scientific">Terrimonas ginsenosidimutans</name>
    <dbReference type="NCBI Taxonomy" id="2908004"/>
    <lineage>
        <taxon>Bacteria</taxon>
        <taxon>Pseudomonadati</taxon>
        <taxon>Bacteroidota</taxon>
        <taxon>Chitinophagia</taxon>
        <taxon>Chitinophagales</taxon>
        <taxon>Chitinophagaceae</taxon>
        <taxon>Terrimonas</taxon>
    </lineage>
</organism>
<dbReference type="PANTHER" id="PTHR38011:SF11">
    <property type="entry name" value="2,5-DIAMINO-6-RIBOSYLAMINO-4(3H)-PYRIMIDINONE 5'-PHOSPHATE REDUCTASE"/>
    <property type="match status" value="1"/>
</dbReference>
<proteinExistence type="predicted"/>
<dbReference type="Proteomes" id="UP001165367">
    <property type="component" value="Unassembled WGS sequence"/>
</dbReference>
<dbReference type="EMBL" id="JAKLTR010000035">
    <property type="protein sequence ID" value="MCG2618141.1"/>
    <property type="molecule type" value="Genomic_DNA"/>
</dbReference>
<dbReference type="InterPro" id="IPR002734">
    <property type="entry name" value="RibDG_C"/>
</dbReference>
<keyword evidence="3" id="KW-1185">Reference proteome</keyword>
<evidence type="ECO:0000313" key="3">
    <source>
        <dbReference type="Proteomes" id="UP001165367"/>
    </source>
</evidence>
<dbReference type="Pfam" id="PF01872">
    <property type="entry name" value="RibD_C"/>
    <property type="match status" value="1"/>
</dbReference>
<evidence type="ECO:0000313" key="2">
    <source>
        <dbReference type="EMBL" id="MCG2618141.1"/>
    </source>
</evidence>
<accession>A0ABS9L0K4</accession>
<dbReference type="SUPFAM" id="SSF53597">
    <property type="entry name" value="Dihydrofolate reductase-like"/>
    <property type="match status" value="1"/>
</dbReference>
<gene>
    <name evidence="2" type="ORF">LZZ85_27810</name>
</gene>
<dbReference type="Gene3D" id="3.40.430.10">
    <property type="entry name" value="Dihydrofolate Reductase, subunit A"/>
    <property type="match status" value="1"/>
</dbReference>
<dbReference type="InterPro" id="IPR024072">
    <property type="entry name" value="DHFR-like_dom_sf"/>
</dbReference>
<protein>
    <submittedName>
        <fullName evidence="2">Dihydrofolate reductase family protein</fullName>
    </submittedName>
</protein>
<comment type="caution">
    <text evidence="2">The sequence shown here is derived from an EMBL/GenBank/DDBJ whole genome shotgun (WGS) entry which is preliminary data.</text>
</comment>
<feature type="domain" description="Bacterial bifunctional deaminase-reductase C-terminal" evidence="1">
    <location>
        <begin position="2"/>
        <end position="180"/>
    </location>
</feature>